<evidence type="ECO:0000256" key="2">
    <source>
        <dbReference type="ARBA" id="ARBA00022679"/>
    </source>
</evidence>
<protein>
    <submittedName>
        <fullName evidence="8">Methyltransf_11 domain-containing protein</fullName>
    </submittedName>
</protein>
<dbReference type="GO" id="GO:0061542">
    <property type="term" value="F:3-demethylubiquinol 3-O-methyltransferase activity"/>
    <property type="evidence" value="ECO:0007669"/>
    <property type="project" value="InterPro"/>
</dbReference>
<dbReference type="InterPro" id="IPR029063">
    <property type="entry name" value="SAM-dependent_MTases_sf"/>
</dbReference>
<keyword evidence="7" id="KW-1185">Reference proteome</keyword>
<proteinExistence type="predicted"/>
<dbReference type="AlphaFoldDB" id="A0A0R3PXI7"/>
<dbReference type="GO" id="GO:0032259">
    <property type="term" value="P:methylation"/>
    <property type="evidence" value="ECO:0007669"/>
    <property type="project" value="UniProtKB-KW"/>
</dbReference>
<evidence type="ECO:0000256" key="3">
    <source>
        <dbReference type="ARBA" id="ARBA00022688"/>
    </source>
</evidence>
<feature type="domain" description="Methyltransferase type 11" evidence="5">
    <location>
        <begin position="39"/>
        <end position="101"/>
    </location>
</feature>
<evidence type="ECO:0000313" key="8">
    <source>
        <dbReference type="WBParaSite" id="ACOC_0001100801-mRNA-1"/>
    </source>
</evidence>
<dbReference type="InterPro" id="IPR013216">
    <property type="entry name" value="Methyltransf_11"/>
</dbReference>
<gene>
    <name evidence="6" type="ORF">ACOC_LOCUS11009</name>
</gene>
<reference evidence="8" key="1">
    <citation type="submission" date="2017-02" db="UniProtKB">
        <authorList>
            <consortium name="WormBaseParasite"/>
        </authorList>
    </citation>
    <scope>IDENTIFICATION</scope>
</reference>
<keyword evidence="1" id="KW-0489">Methyltransferase</keyword>
<keyword evidence="3" id="KW-0831">Ubiquinone biosynthesis</keyword>
<name>A0A0R3PXI7_ANGCS</name>
<dbReference type="SUPFAM" id="SSF53335">
    <property type="entry name" value="S-adenosyl-L-methionine-dependent methyltransferases"/>
    <property type="match status" value="1"/>
</dbReference>
<evidence type="ECO:0000256" key="4">
    <source>
        <dbReference type="ARBA" id="ARBA00022691"/>
    </source>
</evidence>
<dbReference type="GO" id="GO:0010420">
    <property type="term" value="F:polyprenyldihydroxybenzoate methyltransferase activity"/>
    <property type="evidence" value="ECO:0007669"/>
    <property type="project" value="InterPro"/>
</dbReference>
<dbReference type="STRING" id="334426.A0A0R3PXI7"/>
<keyword evidence="2" id="KW-0808">Transferase</keyword>
<dbReference type="WBParaSite" id="ACOC_0001100801-mRNA-1">
    <property type="protein sequence ID" value="ACOC_0001100801-mRNA-1"/>
    <property type="gene ID" value="ACOC_0001100801"/>
</dbReference>
<dbReference type="Proteomes" id="UP000267027">
    <property type="component" value="Unassembled WGS sequence"/>
</dbReference>
<dbReference type="EMBL" id="UYYA01004595">
    <property type="protein sequence ID" value="VDM62594.1"/>
    <property type="molecule type" value="Genomic_DNA"/>
</dbReference>
<keyword evidence="4" id="KW-0949">S-adenosyl-L-methionine</keyword>
<reference evidence="6 7" key="2">
    <citation type="submission" date="2018-11" db="EMBL/GenBank/DDBJ databases">
        <authorList>
            <consortium name="Pathogen Informatics"/>
        </authorList>
    </citation>
    <scope>NUCLEOTIDE SEQUENCE [LARGE SCALE GENOMIC DNA]</scope>
    <source>
        <strain evidence="6 7">Costa Rica</strain>
    </source>
</reference>
<dbReference type="Pfam" id="PF08241">
    <property type="entry name" value="Methyltransf_11"/>
    <property type="match status" value="1"/>
</dbReference>
<dbReference type="NCBIfam" id="TIGR01983">
    <property type="entry name" value="UbiG"/>
    <property type="match status" value="1"/>
</dbReference>
<dbReference type="PANTHER" id="PTHR43464">
    <property type="entry name" value="METHYLTRANSFERASE"/>
    <property type="match status" value="1"/>
</dbReference>
<dbReference type="Gene3D" id="3.40.50.150">
    <property type="entry name" value="Vaccinia Virus protein VP39"/>
    <property type="match status" value="1"/>
</dbReference>
<organism evidence="8">
    <name type="scientific">Angiostrongylus costaricensis</name>
    <name type="common">Nematode worm</name>
    <dbReference type="NCBI Taxonomy" id="334426"/>
    <lineage>
        <taxon>Eukaryota</taxon>
        <taxon>Metazoa</taxon>
        <taxon>Ecdysozoa</taxon>
        <taxon>Nematoda</taxon>
        <taxon>Chromadorea</taxon>
        <taxon>Rhabditida</taxon>
        <taxon>Rhabditina</taxon>
        <taxon>Rhabditomorpha</taxon>
        <taxon>Strongyloidea</taxon>
        <taxon>Metastrongylidae</taxon>
        <taxon>Angiostrongylus</taxon>
    </lineage>
</organism>
<evidence type="ECO:0000313" key="6">
    <source>
        <dbReference type="EMBL" id="VDM62594.1"/>
    </source>
</evidence>
<accession>A0A0R3PXI7</accession>
<dbReference type="GO" id="GO:0005739">
    <property type="term" value="C:mitochondrion"/>
    <property type="evidence" value="ECO:0007669"/>
    <property type="project" value="TreeGrafter"/>
</dbReference>
<evidence type="ECO:0000313" key="7">
    <source>
        <dbReference type="Proteomes" id="UP000267027"/>
    </source>
</evidence>
<dbReference type="OrthoDB" id="3265906at2759"/>
<evidence type="ECO:0000256" key="1">
    <source>
        <dbReference type="ARBA" id="ARBA00022603"/>
    </source>
</evidence>
<sequence length="184" mass="19943">MKGILADVTAARGVLESRVLKAAGVSSRIAFHCTTVEDFAKEHMQGKFAELICCSVLIAIAIDSNKYDAVVASEIVEHVVDLNSFVSECVRLAKPGASLFFTTINKTLASRVLAVWLAEDMMALVPRGVHQWEKFVEPVRLSAILEGSGCTVRAISGLMCNPVTNVWSWIPTTSVNYACLAVKK</sequence>
<dbReference type="InterPro" id="IPR010233">
    <property type="entry name" value="UbiG_MeTrfase"/>
</dbReference>
<dbReference type="PANTHER" id="PTHR43464:SF19">
    <property type="entry name" value="UBIQUINONE BIOSYNTHESIS O-METHYLTRANSFERASE, MITOCHONDRIAL"/>
    <property type="match status" value="1"/>
</dbReference>
<dbReference type="OMA" id="YLENAGC"/>
<evidence type="ECO:0000259" key="5">
    <source>
        <dbReference type="Pfam" id="PF08241"/>
    </source>
</evidence>